<protein>
    <submittedName>
        <fullName evidence="1">Uncharacterized protein</fullName>
    </submittedName>
</protein>
<keyword evidence="2" id="KW-1185">Reference proteome</keyword>
<dbReference type="Proteomes" id="UP000751190">
    <property type="component" value="Unassembled WGS sequence"/>
</dbReference>
<accession>A0A8J6C5C4</accession>
<gene>
    <name evidence="1" type="ORF">KFE25_010327</name>
</gene>
<comment type="caution">
    <text evidence="1">The sequence shown here is derived from an EMBL/GenBank/DDBJ whole genome shotgun (WGS) entry which is preliminary data.</text>
</comment>
<reference evidence="1" key="1">
    <citation type="submission" date="2021-05" db="EMBL/GenBank/DDBJ databases">
        <title>The genome of the haptophyte Pavlova lutheri (Diacronema luteri, Pavlovales) - a model for lipid biosynthesis in eukaryotic algae.</title>
        <authorList>
            <person name="Hulatt C.J."/>
            <person name="Posewitz M.C."/>
        </authorList>
    </citation>
    <scope>NUCLEOTIDE SEQUENCE</scope>
    <source>
        <strain evidence="1">NIVA-4/92</strain>
    </source>
</reference>
<dbReference type="OrthoDB" id="428290at2759"/>
<proteinExistence type="predicted"/>
<dbReference type="EMBL" id="JAGTXO010000020">
    <property type="protein sequence ID" value="KAG8462502.1"/>
    <property type="molecule type" value="Genomic_DNA"/>
</dbReference>
<evidence type="ECO:0000313" key="1">
    <source>
        <dbReference type="EMBL" id="KAG8462502.1"/>
    </source>
</evidence>
<dbReference type="OMA" id="EMHETAH"/>
<evidence type="ECO:0000313" key="2">
    <source>
        <dbReference type="Proteomes" id="UP000751190"/>
    </source>
</evidence>
<dbReference type="AlphaFoldDB" id="A0A8J6C5C4"/>
<sequence length="242" mass="27255">MAQQRDYFFVRDDHTSIAQHARLTADLLAHRFRGGDLYCEFAYEPDIDKLMSVGAAADEARELVLCDVLATLSLNGWTREYNRSVLDMLVAAISNDMRVHALDSPEWSRAAFEERYGRFRGGLKYLQNRASPADDGEGASSRWARKVLERHAEDESAVVVIGGAEHGPVMLQILRNRCGVRMELLYEGEDEMHETAHRKVSTLLREATRSRLLADTDDDDDESKILSIIDSLLKGVRALESA</sequence>
<name>A0A8J6C5C4_DIALT</name>
<organism evidence="1 2">
    <name type="scientific">Diacronema lutheri</name>
    <name type="common">Unicellular marine alga</name>
    <name type="synonym">Monochrysis lutheri</name>
    <dbReference type="NCBI Taxonomy" id="2081491"/>
    <lineage>
        <taxon>Eukaryota</taxon>
        <taxon>Haptista</taxon>
        <taxon>Haptophyta</taxon>
        <taxon>Pavlovophyceae</taxon>
        <taxon>Pavlovales</taxon>
        <taxon>Pavlovaceae</taxon>
        <taxon>Diacronema</taxon>
    </lineage>
</organism>